<organism evidence="2 3">
    <name type="scientific">Mycobacterium gordonae</name>
    <dbReference type="NCBI Taxonomy" id="1778"/>
    <lineage>
        <taxon>Bacteria</taxon>
        <taxon>Bacillati</taxon>
        <taxon>Actinomycetota</taxon>
        <taxon>Actinomycetes</taxon>
        <taxon>Mycobacteriales</taxon>
        <taxon>Mycobacteriaceae</taxon>
        <taxon>Mycobacterium</taxon>
    </lineage>
</organism>
<dbReference type="Gene3D" id="1.10.8.1050">
    <property type="entry name" value="Antitoxin VbhA-like"/>
    <property type="match status" value="1"/>
</dbReference>
<dbReference type="InterPro" id="IPR041535">
    <property type="entry name" value="VbhA"/>
</dbReference>
<evidence type="ECO:0000313" key="2">
    <source>
        <dbReference type="EMBL" id="ORV82623.1"/>
    </source>
</evidence>
<gene>
    <name evidence="2" type="ORF">AWC08_28630</name>
</gene>
<dbReference type="Pfam" id="PF18495">
    <property type="entry name" value="VbhA"/>
    <property type="match status" value="1"/>
</dbReference>
<feature type="domain" description="Antitoxin VbhA" evidence="1">
    <location>
        <begin position="10"/>
        <end position="42"/>
    </location>
</feature>
<protein>
    <recommendedName>
        <fullName evidence="1">Antitoxin VbhA domain-containing protein</fullName>
    </recommendedName>
</protein>
<name>A0A1X1W7M4_MYCGO</name>
<dbReference type="EMBL" id="LQOY01000110">
    <property type="protein sequence ID" value="ORV82623.1"/>
    <property type="molecule type" value="Genomic_DNA"/>
</dbReference>
<dbReference type="AlphaFoldDB" id="A0A1X1W7M4"/>
<dbReference type="InterPro" id="IPR043038">
    <property type="entry name" value="VbhA_sf"/>
</dbReference>
<accession>A0A1X1W7M4</accession>
<keyword evidence="3" id="KW-1185">Reference proteome</keyword>
<proteinExistence type="predicted"/>
<evidence type="ECO:0000259" key="1">
    <source>
        <dbReference type="Pfam" id="PF18495"/>
    </source>
</evidence>
<dbReference type="CDD" id="cd11586">
    <property type="entry name" value="VbhA_like"/>
    <property type="match status" value="1"/>
</dbReference>
<dbReference type="InterPro" id="IPR033788">
    <property type="entry name" value="VbhA-like"/>
</dbReference>
<dbReference type="Proteomes" id="UP000193928">
    <property type="component" value="Unassembled WGS sequence"/>
</dbReference>
<sequence>MFVGLSAEKRRTVNNAIASNVLEGWEPSRADVEAVIEVATGRACAEDFMANLPHGEEVRGLG</sequence>
<comment type="caution">
    <text evidence="2">The sequence shown here is derived from an EMBL/GenBank/DDBJ whole genome shotgun (WGS) entry which is preliminary data.</text>
</comment>
<evidence type="ECO:0000313" key="3">
    <source>
        <dbReference type="Proteomes" id="UP000193928"/>
    </source>
</evidence>
<reference evidence="2 3" key="1">
    <citation type="submission" date="2016-01" db="EMBL/GenBank/DDBJ databases">
        <title>The new phylogeny of the genus Mycobacterium.</title>
        <authorList>
            <person name="Tarcisio F."/>
            <person name="Conor M."/>
            <person name="Antonella G."/>
            <person name="Elisabetta G."/>
            <person name="Giulia F.S."/>
            <person name="Sara T."/>
            <person name="Anna F."/>
            <person name="Clotilde B."/>
            <person name="Roberto B."/>
            <person name="Veronica D.S."/>
            <person name="Fabio R."/>
            <person name="Monica P."/>
            <person name="Olivier J."/>
            <person name="Enrico T."/>
            <person name="Nicola S."/>
        </authorList>
    </citation>
    <scope>NUCLEOTIDE SEQUENCE [LARGE SCALE GENOMIC DNA]</scope>
    <source>
        <strain evidence="2 3">DSM 44160</strain>
    </source>
</reference>